<evidence type="ECO:0000256" key="1">
    <source>
        <dbReference type="SAM" id="MobiDB-lite"/>
    </source>
</evidence>
<dbReference type="STRING" id="1367422.A0A178Z410"/>
<dbReference type="InterPro" id="IPR031348">
    <property type="entry name" value="PigL_N"/>
</dbReference>
<dbReference type="AlphaFoldDB" id="A0A178Z410"/>
<dbReference type="OrthoDB" id="432483at2759"/>
<dbReference type="GeneID" id="30015749"/>
<gene>
    <name evidence="3" type="ORF">AYL99_11581</name>
</gene>
<proteinExistence type="predicted"/>
<feature type="region of interest" description="Disordered" evidence="1">
    <location>
        <begin position="182"/>
        <end position="207"/>
    </location>
</feature>
<evidence type="ECO:0000313" key="4">
    <source>
        <dbReference type="Proteomes" id="UP000078343"/>
    </source>
</evidence>
<dbReference type="RefSeq" id="XP_018687847.1">
    <property type="nucleotide sequence ID" value="XM_018843087.1"/>
</dbReference>
<organism evidence="3 4">
    <name type="scientific">Fonsecaea erecta</name>
    <dbReference type="NCBI Taxonomy" id="1367422"/>
    <lineage>
        <taxon>Eukaryota</taxon>
        <taxon>Fungi</taxon>
        <taxon>Dikarya</taxon>
        <taxon>Ascomycota</taxon>
        <taxon>Pezizomycotina</taxon>
        <taxon>Eurotiomycetes</taxon>
        <taxon>Chaetothyriomycetidae</taxon>
        <taxon>Chaetothyriales</taxon>
        <taxon>Herpotrichiellaceae</taxon>
        <taxon>Fonsecaea</taxon>
    </lineage>
</organism>
<reference evidence="3 4" key="1">
    <citation type="submission" date="2016-04" db="EMBL/GenBank/DDBJ databases">
        <title>Draft genome of Fonsecaea erecta CBS 125763.</title>
        <authorList>
            <person name="Weiss V.A."/>
            <person name="Vicente V.A."/>
            <person name="Raittz R.T."/>
            <person name="Moreno L.F."/>
            <person name="De Souza E.M."/>
            <person name="Pedrosa F.O."/>
            <person name="Steffens M.B."/>
            <person name="Faoro H."/>
            <person name="Tadra-Sfeir M.Z."/>
            <person name="Najafzadeh M.J."/>
            <person name="Felipe M.S."/>
            <person name="Teixeira M."/>
            <person name="Sun J."/>
            <person name="Xi L."/>
            <person name="Gomes R."/>
            <person name="De Azevedo C.M."/>
            <person name="Salgado C.G."/>
            <person name="Da Silva M.B."/>
            <person name="Nascimento M.F."/>
            <person name="Queiroz-Telles F."/>
            <person name="Attili D.S."/>
            <person name="Gorbushina A."/>
        </authorList>
    </citation>
    <scope>NUCLEOTIDE SEQUENCE [LARGE SCALE GENOMIC DNA]</scope>
    <source>
        <strain evidence="3 4">CBS 125763</strain>
    </source>
</reference>
<dbReference type="Proteomes" id="UP000078343">
    <property type="component" value="Unassembled WGS sequence"/>
</dbReference>
<dbReference type="EMBL" id="LVYI01000014">
    <property type="protein sequence ID" value="OAP54480.1"/>
    <property type="molecule type" value="Genomic_DNA"/>
</dbReference>
<accession>A0A178Z410</accession>
<feature type="compositionally biased region" description="Basic and acidic residues" evidence="1">
    <location>
        <begin position="182"/>
        <end position="196"/>
    </location>
</feature>
<evidence type="ECO:0000313" key="3">
    <source>
        <dbReference type="EMBL" id="OAP54480.1"/>
    </source>
</evidence>
<protein>
    <recommendedName>
        <fullName evidence="2">Azaphilone pigments biosynthesis cluster protein L N-terminal domain-containing protein</fullName>
    </recommendedName>
</protein>
<comment type="caution">
    <text evidence="3">The sequence shown here is derived from an EMBL/GenBank/DDBJ whole genome shotgun (WGS) entry which is preliminary data.</text>
</comment>
<name>A0A178Z410_9EURO</name>
<evidence type="ECO:0000259" key="2">
    <source>
        <dbReference type="Pfam" id="PF17111"/>
    </source>
</evidence>
<sequence>MDPLSITASTIGITQFAISSIVQLHDFIDNLVEAKELVQDIASNLEGVQRPLAALEELTISDPTTYTAAKADLERTGVSEAVNNCGEACAKFTNNLKQWTKHSSDVKFSLRDRLSVGIWNKEKIRTFRMQVQSCQATVQFAIASTQLIVQLRSEYKSQTDREKLMIEFQALEARIQEHMNLTKDQQDEAQRRRQDLQSKLADEEDGGAQRTLALQEVEKQSRLLEADQVSSAVVFSQVRSKRTGQYIVNVMTSDGSRALVGLPESVVGKVDQRIKDITTQKDSAAVIGVFDKSVDMRDFFK</sequence>
<dbReference type="Pfam" id="PF17111">
    <property type="entry name" value="PigL_N"/>
    <property type="match status" value="1"/>
</dbReference>
<keyword evidence="4" id="KW-1185">Reference proteome</keyword>
<feature type="domain" description="Azaphilone pigments biosynthesis cluster protein L N-terminal" evidence="2">
    <location>
        <begin position="1"/>
        <end position="205"/>
    </location>
</feature>